<dbReference type="AlphaFoldDB" id="A0A9W9ZE86"/>
<organism evidence="7 8">
    <name type="scientific">Desmophyllum pertusum</name>
    <dbReference type="NCBI Taxonomy" id="174260"/>
    <lineage>
        <taxon>Eukaryota</taxon>
        <taxon>Metazoa</taxon>
        <taxon>Cnidaria</taxon>
        <taxon>Anthozoa</taxon>
        <taxon>Hexacorallia</taxon>
        <taxon>Scleractinia</taxon>
        <taxon>Caryophylliina</taxon>
        <taxon>Caryophylliidae</taxon>
        <taxon>Desmophyllum</taxon>
    </lineage>
</organism>
<evidence type="ECO:0000256" key="2">
    <source>
        <dbReference type="ARBA" id="ARBA00022692"/>
    </source>
</evidence>
<evidence type="ECO:0000256" key="1">
    <source>
        <dbReference type="ARBA" id="ARBA00004141"/>
    </source>
</evidence>
<comment type="subcellular location">
    <subcellularLocation>
        <location evidence="1">Membrane</location>
        <topology evidence="1">Multi-pass membrane protein</topology>
    </subcellularLocation>
</comment>
<proteinExistence type="predicted"/>
<evidence type="ECO:0000256" key="6">
    <source>
        <dbReference type="SAM" id="Phobius"/>
    </source>
</evidence>
<comment type="caution">
    <text evidence="7">The sequence shown here is derived from an EMBL/GenBank/DDBJ whole genome shotgun (WGS) entry which is preliminary data.</text>
</comment>
<evidence type="ECO:0000256" key="5">
    <source>
        <dbReference type="SAM" id="Coils"/>
    </source>
</evidence>
<feature type="transmembrane region" description="Helical" evidence="6">
    <location>
        <begin position="83"/>
        <end position="102"/>
    </location>
</feature>
<dbReference type="InterPro" id="IPR003280">
    <property type="entry name" value="2pore_dom_K_chnl"/>
</dbReference>
<dbReference type="GO" id="GO:0015271">
    <property type="term" value="F:outward rectifier potassium channel activity"/>
    <property type="evidence" value="ECO:0007669"/>
    <property type="project" value="TreeGrafter"/>
</dbReference>
<evidence type="ECO:0000256" key="4">
    <source>
        <dbReference type="ARBA" id="ARBA00023136"/>
    </source>
</evidence>
<sequence length="218" mass="25154">MHPLLQKALLRVVLHFAYGLLFSWIFTLIEKRDESALERMERTLSELKKEIDLNYNMTDNDFESFVRRSAAAVKDGDELDWTFLNSCGFVFAALTTIGWSFVEGLYAWFVTFATMGFGDYVLLTSTVQEVDHGETSKAYLILYGILYALPIMIGLTFTSCIFTCIADSIDQIREFRDRFQSCWPNITSRMRGLLCRDMSNYDVRGEDNQENCTPQEIN</sequence>
<dbReference type="SUPFAM" id="SSF81324">
    <property type="entry name" value="Voltage-gated potassium channels"/>
    <property type="match status" value="1"/>
</dbReference>
<dbReference type="GO" id="GO:0022841">
    <property type="term" value="F:potassium ion leak channel activity"/>
    <property type="evidence" value="ECO:0007669"/>
    <property type="project" value="TreeGrafter"/>
</dbReference>
<keyword evidence="8" id="KW-1185">Reference proteome</keyword>
<feature type="transmembrane region" description="Helical" evidence="6">
    <location>
        <begin position="12"/>
        <end position="29"/>
    </location>
</feature>
<keyword evidence="4 6" id="KW-0472">Membrane</keyword>
<dbReference type="Proteomes" id="UP001163046">
    <property type="component" value="Unassembled WGS sequence"/>
</dbReference>
<feature type="transmembrane region" description="Helical" evidence="6">
    <location>
        <begin position="140"/>
        <end position="166"/>
    </location>
</feature>
<dbReference type="EMBL" id="MU826354">
    <property type="protein sequence ID" value="KAJ7380086.1"/>
    <property type="molecule type" value="Genomic_DNA"/>
</dbReference>
<gene>
    <name evidence="7" type="ORF">OS493_010795</name>
</gene>
<dbReference type="Gene3D" id="1.10.287.70">
    <property type="match status" value="2"/>
</dbReference>
<keyword evidence="2 6" id="KW-0812">Transmembrane</keyword>
<dbReference type="PANTHER" id="PTHR11003">
    <property type="entry name" value="POTASSIUM CHANNEL, SUBFAMILY K"/>
    <property type="match status" value="1"/>
</dbReference>
<reference evidence="7" key="1">
    <citation type="submission" date="2023-01" db="EMBL/GenBank/DDBJ databases">
        <title>Genome assembly of the deep-sea coral Lophelia pertusa.</title>
        <authorList>
            <person name="Herrera S."/>
            <person name="Cordes E."/>
        </authorList>
    </citation>
    <scope>NUCLEOTIDE SEQUENCE</scope>
    <source>
        <strain evidence="7">USNM1676648</strain>
        <tissue evidence="7">Polyp</tissue>
    </source>
</reference>
<dbReference type="GO" id="GO:0030322">
    <property type="term" value="P:stabilization of membrane potential"/>
    <property type="evidence" value="ECO:0007669"/>
    <property type="project" value="TreeGrafter"/>
</dbReference>
<evidence type="ECO:0008006" key="9">
    <source>
        <dbReference type="Google" id="ProtNLM"/>
    </source>
</evidence>
<evidence type="ECO:0000256" key="3">
    <source>
        <dbReference type="ARBA" id="ARBA00022989"/>
    </source>
</evidence>
<accession>A0A9W9ZE86</accession>
<dbReference type="PANTHER" id="PTHR11003:SF345">
    <property type="entry name" value="TWIK FAMILY OF POTASSIUM CHANNELS PROTEIN 18"/>
    <property type="match status" value="1"/>
</dbReference>
<feature type="coiled-coil region" evidence="5">
    <location>
        <begin position="30"/>
        <end position="57"/>
    </location>
</feature>
<keyword evidence="5" id="KW-0175">Coiled coil</keyword>
<dbReference type="GO" id="GO:0005886">
    <property type="term" value="C:plasma membrane"/>
    <property type="evidence" value="ECO:0007669"/>
    <property type="project" value="TreeGrafter"/>
</dbReference>
<dbReference type="OrthoDB" id="297496at2759"/>
<name>A0A9W9ZE86_9CNID</name>
<evidence type="ECO:0000313" key="8">
    <source>
        <dbReference type="Proteomes" id="UP001163046"/>
    </source>
</evidence>
<keyword evidence="3 6" id="KW-1133">Transmembrane helix</keyword>
<evidence type="ECO:0000313" key="7">
    <source>
        <dbReference type="EMBL" id="KAJ7380086.1"/>
    </source>
</evidence>
<protein>
    <recommendedName>
        <fullName evidence="9">Potassium channel domain-containing protein</fullName>
    </recommendedName>
</protein>